<evidence type="ECO:0000256" key="1">
    <source>
        <dbReference type="SAM" id="Phobius"/>
    </source>
</evidence>
<gene>
    <name evidence="2" type="ORF">FM071_01660</name>
</gene>
<keyword evidence="1" id="KW-0812">Transmembrane</keyword>
<dbReference type="KEGG" id="spal:FM071_01660"/>
<sequence>MNKMDYMFAPGFIGTRAPFFMDFVTLIVALLPIFVYGAILLARRRKYKLHAIAQNLIFIFSVIIIGYFEMGVRIGGGFDAFISGSGVSHTYASIVLGIHILIATVTLFYWVMIIVFGNREYRLKQLPGHASKAHKHLAVKTFVGIVLTSFSGIWVYLLLFVY</sequence>
<protein>
    <submittedName>
        <fullName evidence="2">DUF420 domain-containing protein</fullName>
    </submittedName>
</protein>
<dbReference type="EMBL" id="CP041406">
    <property type="protein sequence ID" value="QOP45069.1"/>
    <property type="molecule type" value="Genomic_DNA"/>
</dbReference>
<dbReference type="AlphaFoldDB" id="A0A7M1B5R5"/>
<feature type="transmembrane region" description="Helical" evidence="1">
    <location>
        <begin position="20"/>
        <end position="42"/>
    </location>
</feature>
<feature type="transmembrane region" description="Helical" evidence="1">
    <location>
        <begin position="90"/>
        <end position="116"/>
    </location>
</feature>
<accession>A0A7M1B5R5</accession>
<keyword evidence="1" id="KW-0472">Membrane</keyword>
<evidence type="ECO:0000313" key="3">
    <source>
        <dbReference type="Proteomes" id="UP000593580"/>
    </source>
</evidence>
<proteinExistence type="predicted"/>
<dbReference type="Pfam" id="PF04238">
    <property type="entry name" value="DUF420"/>
    <property type="match status" value="1"/>
</dbReference>
<feature type="transmembrane region" description="Helical" evidence="1">
    <location>
        <begin position="137"/>
        <end position="159"/>
    </location>
</feature>
<organism evidence="2 3">
    <name type="scientific">Sulfurimonas paralvinellae</name>
    <dbReference type="NCBI Taxonomy" id="317658"/>
    <lineage>
        <taxon>Bacteria</taxon>
        <taxon>Pseudomonadati</taxon>
        <taxon>Campylobacterota</taxon>
        <taxon>Epsilonproteobacteria</taxon>
        <taxon>Campylobacterales</taxon>
        <taxon>Sulfurimonadaceae</taxon>
        <taxon>Sulfurimonas</taxon>
    </lineage>
</organism>
<reference evidence="2 3" key="1">
    <citation type="submission" date="2019-07" db="EMBL/GenBank/DDBJ databases">
        <title>Sulfurimonas paralvinellae sp. nov., a novel mesophilic, hydrogen- and sulfur-oxidizing chemolithoautotroph within the Epsilonproteo- bacteria isolated from a deep-sea hydrothermal vent polychaete nest, reclassification of Thiomicrospira denitrificans as Sulfurimonas denitrificans comb. nov. and emended description of the genus Sulfurimonas.</title>
        <authorList>
            <person name="Wang S."/>
            <person name="Jiang L."/>
            <person name="Shao Z."/>
        </authorList>
    </citation>
    <scope>NUCLEOTIDE SEQUENCE [LARGE SCALE GENOMIC DNA]</scope>
    <source>
        <strain evidence="2 3">GO25</strain>
    </source>
</reference>
<evidence type="ECO:0000313" key="2">
    <source>
        <dbReference type="EMBL" id="QOP45069.1"/>
    </source>
</evidence>
<dbReference type="Proteomes" id="UP000593580">
    <property type="component" value="Chromosome"/>
</dbReference>
<name>A0A7M1B5R5_9BACT</name>
<keyword evidence="1" id="KW-1133">Transmembrane helix</keyword>
<feature type="transmembrane region" description="Helical" evidence="1">
    <location>
        <begin position="49"/>
        <end position="70"/>
    </location>
</feature>
<dbReference type="InterPro" id="IPR007352">
    <property type="entry name" value="DUF420"/>
</dbReference>
<keyword evidence="3" id="KW-1185">Reference proteome</keyword>